<dbReference type="Gene3D" id="3.40.1260.10">
    <property type="entry name" value="DsrEFH-like"/>
    <property type="match status" value="1"/>
</dbReference>
<dbReference type="EMBL" id="LR026963">
    <property type="protein sequence ID" value="VBB68974.1"/>
    <property type="molecule type" value="Genomic_DNA"/>
</dbReference>
<reference evidence="1" key="1">
    <citation type="submission" date="2018-10" db="EMBL/GenBank/DDBJ databases">
        <authorList>
            <person name="Gruber-Vodicka H."/>
            <person name="Jaeckle O."/>
        </authorList>
    </citation>
    <scope>NUCLEOTIDE SEQUENCE</scope>
</reference>
<dbReference type="InterPro" id="IPR027396">
    <property type="entry name" value="DsrEFH-like"/>
</dbReference>
<accession>A0A484H636</accession>
<dbReference type="InterPro" id="IPR003787">
    <property type="entry name" value="Sulphur_relay_DsrE/F-like"/>
</dbReference>
<dbReference type="AlphaFoldDB" id="A0A484H636"/>
<sequence length="138" mass="14409">MSAPPIDKLSLVVFSGDFSRIDYALRLASAAAAVNIPATLFFTMKACQVLRQPGMNGPPNWADMQGGGMTCGVADGIATFEEVLTAAVALGVRFIVCETGLRAVGLIPADLRSDIPIEVAGMVTFLADSSRDGSIVFI</sequence>
<dbReference type="PANTHER" id="PTHR34655">
    <property type="entry name" value="CONSERVED WITHIN P. AEROPHILUM"/>
    <property type="match status" value="1"/>
</dbReference>
<protein>
    <submittedName>
        <fullName evidence="1">NADH dehydrogenase</fullName>
        <ecNumber evidence="1">1.6.99.3</ecNumber>
    </submittedName>
</protein>
<dbReference type="SUPFAM" id="SSF75169">
    <property type="entry name" value="DsrEFH-like"/>
    <property type="match status" value="1"/>
</dbReference>
<dbReference type="Pfam" id="PF02635">
    <property type="entry name" value="DsrE"/>
    <property type="match status" value="1"/>
</dbReference>
<evidence type="ECO:0000313" key="1">
    <source>
        <dbReference type="EMBL" id="VBB68974.1"/>
    </source>
</evidence>
<dbReference type="EC" id="1.6.99.3" evidence="1"/>
<keyword evidence="1" id="KW-0560">Oxidoreductase</keyword>
<proteinExistence type="predicted"/>
<gene>
    <name evidence="1" type="ORF">RIEGSTA812A_PEG_447</name>
</gene>
<name>A0A484H636_9ZZZZ</name>
<dbReference type="GO" id="GO:0016491">
    <property type="term" value="F:oxidoreductase activity"/>
    <property type="evidence" value="ECO:0007669"/>
    <property type="project" value="UniProtKB-KW"/>
</dbReference>
<dbReference type="PANTHER" id="PTHR34655:SF2">
    <property type="entry name" value="PEROXIREDOXIN FAMILY PROTEIN"/>
    <property type="match status" value="1"/>
</dbReference>
<organism evidence="1">
    <name type="scientific">invertebrate metagenome</name>
    <dbReference type="NCBI Taxonomy" id="1711999"/>
    <lineage>
        <taxon>unclassified sequences</taxon>
        <taxon>metagenomes</taxon>
        <taxon>organismal metagenomes</taxon>
    </lineage>
</organism>